<keyword evidence="4" id="KW-1185">Reference proteome</keyword>
<dbReference type="AlphaFoldDB" id="A0A1B9NG05"/>
<gene>
    <name evidence="3" type="ORF">A7J15_00265</name>
</gene>
<dbReference type="OrthoDB" id="9814308at2"/>
<proteinExistence type="predicted"/>
<dbReference type="Pfam" id="PF00293">
    <property type="entry name" value="NUDIX"/>
    <property type="match status" value="1"/>
</dbReference>
<evidence type="ECO:0000256" key="2">
    <source>
        <dbReference type="ARBA" id="ARBA00022801"/>
    </source>
</evidence>
<dbReference type="PROSITE" id="PS00893">
    <property type="entry name" value="NUDIX_BOX"/>
    <property type="match status" value="1"/>
</dbReference>
<dbReference type="Proteomes" id="UP000093355">
    <property type="component" value="Unassembled WGS sequence"/>
</dbReference>
<name>A0A1B9NG05_9MICO</name>
<evidence type="ECO:0000313" key="3">
    <source>
        <dbReference type="EMBL" id="OCG75535.1"/>
    </source>
</evidence>
<dbReference type="InterPro" id="IPR020084">
    <property type="entry name" value="NUDIX_hydrolase_CS"/>
</dbReference>
<dbReference type="PROSITE" id="PS51462">
    <property type="entry name" value="NUDIX"/>
    <property type="match status" value="1"/>
</dbReference>
<evidence type="ECO:0000313" key="4">
    <source>
        <dbReference type="Proteomes" id="UP000093355"/>
    </source>
</evidence>
<dbReference type="InterPro" id="IPR000086">
    <property type="entry name" value="NUDIX_hydrolase_dom"/>
</dbReference>
<accession>A0A1B9NG05</accession>
<dbReference type="PANTHER" id="PTHR43046">
    <property type="entry name" value="GDP-MANNOSE MANNOSYL HYDROLASE"/>
    <property type="match status" value="1"/>
</dbReference>
<dbReference type="RefSeq" id="WP_067022651.1">
    <property type="nucleotide sequence ID" value="NZ_CP038256.1"/>
</dbReference>
<reference evidence="3 4" key="1">
    <citation type="submission" date="2016-05" db="EMBL/GenBank/DDBJ databases">
        <authorList>
            <person name="Lavstsen T."/>
            <person name="Jespersen J.S."/>
        </authorList>
    </citation>
    <scope>NUCLEOTIDE SEQUENCE [LARGE SCALE GENOMIC DNA]</scope>
    <source>
        <strain evidence="3 4">YLB-01</strain>
    </source>
</reference>
<comment type="caution">
    <text evidence="3">The sequence shown here is derived from an EMBL/GenBank/DDBJ whole genome shotgun (WGS) entry which is preliminary data.</text>
</comment>
<keyword evidence="2" id="KW-0378">Hydrolase</keyword>
<protein>
    <submittedName>
        <fullName evidence="3">ADP-ribose pyrophosphatase</fullName>
    </submittedName>
</protein>
<dbReference type="EMBL" id="LXMD01000012">
    <property type="protein sequence ID" value="OCG75535.1"/>
    <property type="molecule type" value="Genomic_DNA"/>
</dbReference>
<dbReference type="InterPro" id="IPR015797">
    <property type="entry name" value="NUDIX_hydrolase-like_dom_sf"/>
</dbReference>
<dbReference type="STRING" id="904291.A7J15_00265"/>
<sequence>MATPDFILRLREKIGHELLWLTGVTAVVVKDDAVLLVERADNGWVTPVTGIIDPGEEPAVAAVRETLEETGVEAEAEALVWAHVLPPMRYPNGDRSQYLDLVFRCRWVSGEPHPADGENVRAWWCPIDRLDDERIGADMRERIRVALEHTGSARFETGSVPA</sequence>
<evidence type="ECO:0000256" key="1">
    <source>
        <dbReference type="ARBA" id="ARBA00001946"/>
    </source>
</evidence>
<comment type="cofactor">
    <cofactor evidence="1">
        <name>Mg(2+)</name>
        <dbReference type="ChEBI" id="CHEBI:18420"/>
    </cofactor>
</comment>
<dbReference type="PANTHER" id="PTHR43046:SF16">
    <property type="entry name" value="ADP-RIBOSE PYROPHOSPHATASE YJHB-RELATED"/>
    <property type="match status" value="1"/>
</dbReference>
<dbReference type="GO" id="GO:0016787">
    <property type="term" value="F:hydrolase activity"/>
    <property type="evidence" value="ECO:0007669"/>
    <property type="project" value="UniProtKB-KW"/>
</dbReference>
<dbReference type="CDD" id="cd18879">
    <property type="entry name" value="NUDIX_Hydrolase"/>
    <property type="match status" value="1"/>
</dbReference>
<dbReference type="Gene3D" id="3.90.79.10">
    <property type="entry name" value="Nucleoside Triphosphate Pyrophosphohydrolase"/>
    <property type="match status" value="1"/>
</dbReference>
<dbReference type="SUPFAM" id="SSF55811">
    <property type="entry name" value="Nudix"/>
    <property type="match status" value="1"/>
</dbReference>
<organism evidence="3 4">
    <name type="scientific">Microbacterium sediminis</name>
    <dbReference type="NCBI Taxonomy" id="904291"/>
    <lineage>
        <taxon>Bacteria</taxon>
        <taxon>Bacillati</taxon>
        <taxon>Actinomycetota</taxon>
        <taxon>Actinomycetes</taxon>
        <taxon>Micrococcales</taxon>
        <taxon>Microbacteriaceae</taxon>
        <taxon>Microbacterium</taxon>
    </lineage>
</organism>